<sequence length="368" mass="41340">MSLFLREPSKLCFRKQGVVRSSPPHSEAISFPSSQTPPCFILRANYSGEGLGQLRYFLAPDLEKKAPMDLVCNDGEMVKVGSSHGWVATRKRDGTLRLQDDLNPAASDTDPKRIQLPPLVTLPHCQTELVANVSMSSPSPEDEDCIVAVKFFGPQLSYCRPGCQSEWTNVRIASPCFYSSRVMFSKKDDMFHIPASSGHIIGSWDLRKDQSKPKLRKLWFQKIPKMTKTKRDLLDSCCTTEYLVESTSTGETFLVKHYKKASGILDEAVNMKTKAVMVFRLDGKGNAVYTQDIGDLCIFISESEPFCVPRSSFPFFPCMSPNAVTVLSDREFTFMNLADGCILSEVVTVSCPFYIPPQDKKEKYKFRI</sequence>
<dbReference type="Pfam" id="PF03478">
    <property type="entry name" value="Beta-prop_KIB1-4"/>
    <property type="match status" value="1"/>
</dbReference>
<dbReference type="PANTHER" id="PTHR31681">
    <property type="entry name" value="C2H2-LIKE ZINC FINGER PROTEIN"/>
    <property type="match status" value="1"/>
</dbReference>
<dbReference type="OrthoDB" id="1023354at2759"/>
<name>A0A8X7WTK9_BRACI</name>
<organism evidence="2 3">
    <name type="scientific">Brassica carinata</name>
    <name type="common">Ethiopian mustard</name>
    <name type="synonym">Abyssinian cabbage</name>
    <dbReference type="NCBI Taxonomy" id="52824"/>
    <lineage>
        <taxon>Eukaryota</taxon>
        <taxon>Viridiplantae</taxon>
        <taxon>Streptophyta</taxon>
        <taxon>Embryophyta</taxon>
        <taxon>Tracheophyta</taxon>
        <taxon>Spermatophyta</taxon>
        <taxon>Magnoliopsida</taxon>
        <taxon>eudicotyledons</taxon>
        <taxon>Gunneridae</taxon>
        <taxon>Pentapetalae</taxon>
        <taxon>rosids</taxon>
        <taxon>malvids</taxon>
        <taxon>Brassicales</taxon>
        <taxon>Brassicaceae</taxon>
        <taxon>Brassiceae</taxon>
        <taxon>Brassica</taxon>
    </lineage>
</organism>
<reference evidence="2 3" key="1">
    <citation type="submission" date="2020-02" db="EMBL/GenBank/DDBJ databases">
        <authorList>
            <person name="Ma Q."/>
            <person name="Huang Y."/>
            <person name="Song X."/>
            <person name="Pei D."/>
        </authorList>
    </citation>
    <scope>NUCLEOTIDE SEQUENCE [LARGE SCALE GENOMIC DNA]</scope>
    <source>
        <strain evidence="2">Sxm20200214</strain>
        <tissue evidence="2">Leaf</tissue>
    </source>
</reference>
<protein>
    <recommendedName>
        <fullName evidence="1">KIB1-4 beta-propeller domain-containing protein</fullName>
    </recommendedName>
</protein>
<gene>
    <name evidence="2" type="ORF">Bca52824_006310</name>
</gene>
<dbReference type="EMBL" id="JAAMPC010000001">
    <property type="protein sequence ID" value="KAG2335130.1"/>
    <property type="molecule type" value="Genomic_DNA"/>
</dbReference>
<dbReference type="AlphaFoldDB" id="A0A8X7WTK9"/>
<dbReference type="InterPro" id="IPR005174">
    <property type="entry name" value="KIB1-4_b-propeller"/>
</dbReference>
<evidence type="ECO:0000259" key="1">
    <source>
        <dbReference type="Pfam" id="PF03478"/>
    </source>
</evidence>
<dbReference type="Proteomes" id="UP000886595">
    <property type="component" value="Unassembled WGS sequence"/>
</dbReference>
<dbReference type="PANTHER" id="PTHR31681:SF34">
    <property type="entry name" value="DUF295 DOMAIN-CONTAINING PROTEIN"/>
    <property type="match status" value="1"/>
</dbReference>
<evidence type="ECO:0000313" key="3">
    <source>
        <dbReference type="Proteomes" id="UP000886595"/>
    </source>
</evidence>
<proteinExistence type="predicted"/>
<comment type="caution">
    <text evidence="2">The sequence shown here is derived from an EMBL/GenBank/DDBJ whole genome shotgun (WGS) entry which is preliminary data.</text>
</comment>
<accession>A0A8X7WTK9</accession>
<feature type="domain" description="KIB1-4 beta-propeller" evidence="1">
    <location>
        <begin position="79"/>
        <end position="324"/>
    </location>
</feature>
<keyword evidence="3" id="KW-1185">Reference proteome</keyword>
<evidence type="ECO:0000313" key="2">
    <source>
        <dbReference type="EMBL" id="KAG2335130.1"/>
    </source>
</evidence>